<gene>
    <name evidence="2" type="ORF">TeGR_g11191</name>
</gene>
<dbReference type="EMBL" id="BRYB01002960">
    <property type="protein sequence ID" value="GMI28220.1"/>
    <property type="molecule type" value="Genomic_DNA"/>
</dbReference>
<evidence type="ECO:0000313" key="3">
    <source>
        <dbReference type="Proteomes" id="UP001165060"/>
    </source>
</evidence>
<keyword evidence="1" id="KW-0472">Membrane</keyword>
<feature type="transmembrane region" description="Helical" evidence="1">
    <location>
        <begin position="205"/>
        <end position="222"/>
    </location>
</feature>
<protein>
    <submittedName>
        <fullName evidence="2">Uncharacterized protein</fullName>
    </submittedName>
</protein>
<reference evidence="2 3" key="1">
    <citation type="journal article" date="2023" name="Commun. Biol.">
        <title>Genome analysis of Parmales, the sister group of diatoms, reveals the evolutionary specialization of diatoms from phago-mixotrophs to photoautotrophs.</title>
        <authorList>
            <person name="Ban H."/>
            <person name="Sato S."/>
            <person name="Yoshikawa S."/>
            <person name="Yamada K."/>
            <person name="Nakamura Y."/>
            <person name="Ichinomiya M."/>
            <person name="Sato N."/>
            <person name="Blanc-Mathieu R."/>
            <person name="Endo H."/>
            <person name="Kuwata A."/>
            <person name="Ogata H."/>
        </authorList>
    </citation>
    <scope>NUCLEOTIDE SEQUENCE [LARGE SCALE GENOMIC DNA]</scope>
</reference>
<name>A0ABQ6MKR9_9STRA</name>
<keyword evidence="1" id="KW-0812">Transmembrane</keyword>
<proteinExistence type="predicted"/>
<evidence type="ECO:0000256" key="1">
    <source>
        <dbReference type="SAM" id="Phobius"/>
    </source>
</evidence>
<keyword evidence="1" id="KW-1133">Transmembrane helix</keyword>
<keyword evidence="3" id="KW-1185">Reference proteome</keyword>
<organism evidence="2 3">
    <name type="scientific">Tetraparma gracilis</name>
    <dbReference type="NCBI Taxonomy" id="2962635"/>
    <lineage>
        <taxon>Eukaryota</taxon>
        <taxon>Sar</taxon>
        <taxon>Stramenopiles</taxon>
        <taxon>Ochrophyta</taxon>
        <taxon>Bolidophyceae</taxon>
        <taxon>Parmales</taxon>
        <taxon>Triparmaceae</taxon>
        <taxon>Tetraparma</taxon>
    </lineage>
</organism>
<feature type="transmembrane region" description="Helical" evidence="1">
    <location>
        <begin position="228"/>
        <end position="247"/>
    </location>
</feature>
<comment type="caution">
    <text evidence="2">The sequence shown here is derived from an EMBL/GenBank/DDBJ whole genome shotgun (WGS) entry which is preliminary data.</text>
</comment>
<accession>A0ABQ6MKR9</accession>
<dbReference type="Proteomes" id="UP001165060">
    <property type="component" value="Unassembled WGS sequence"/>
</dbReference>
<evidence type="ECO:0000313" key="2">
    <source>
        <dbReference type="EMBL" id="GMI28220.1"/>
    </source>
</evidence>
<sequence>MCAQSPPPPPSPRLPSCHVVLALATLSPLLLLWNDLFLLPLPAFPSLPLFVHVDDLFKFAVFSPASLLLIHYLELASLELRSPPPPSSPSSPSSPSLAHLLLTAAYFYGFGVNHSANALSNFLEKRSGAPPPPEVAAGLFFFDEFVGHWVSAGAYALMQIRWSVVSLSSPPPSRPPYSTALVLSLAVLGGYFTSLGLLEAQAMFFYIYLLPPLLLISFLAQTRHPSPLPLYVGCQALVHAAVAAWWFSAYGEFVEPSVLVKERGMTIIEIMKLGFHKPGNRIEL</sequence>